<name>A0ABX0L414_9NEIS</name>
<accession>A0ABX0L414</accession>
<evidence type="ECO:0000313" key="2">
    <source>
        <dbReference type="Proteomes" id="UP001515641"/>
    </source>
</evidence>
<reference evidence="1 2" key="1">
    <citation type="submission" date="2020-03" db="EMBL/GenBank/DDBJ databases">
        <title>Draft genome sequence of environmentally isolated cultures.</title>
        <authorList>
            <person name="Wilson H.S."/>
            <person name="De Leon M.E."/>
        </authorList>
    </citation>
    <scope>NUCLEOTIDE SEQUENCE [LARGE SCALE GENOMIC DNA]</scope>
    <source>
        <strain evidence="1 2">HSC-31F16</strain>
    </source>
</reference>
<dbReference type="RefSeq" id="WP_166450896.1">
    <property type="nucleotide sequence ID" value="NZ_JAAOMA010000004.1"/>
</dbReference>
<dbReference type="Proteomes" id="UP001515641">
    <property type="component" value="Unassembled WGS sequence"/>
</dbReference>
<dbReference type="EMBL" id="JAAOMA010000004">
    <property type="protein sequence ID" value="NHR04377.1"/>
    <property type="molecule type" value="Genomic_DNA"/>
</dbReference>
<proteinExistence type="predicted"/>
<protein>
    <submittedName>
        <fullName evidence="1">Uncharacterized protein</fullName>
    </submittedName>
</protein>
<gene>
    <name evidence="1" type="ORF">HA052_04125</name>
</gene>
<sequence>MNAGEPFRWYEKRIATGSSVKSGGKSVHRPAHVDPLCWQKLAMREELEREVKANLASIESLKAVNAPGEVLALFEVKADEARAKLAAMN</sequence>
<organism evidence="1 2">
    <name type="scientific">Chromobacterium fluminis</name>
    <dbReference type="NCBI Taxonomy" id="3044269"/>
    <lineage>
        <taxon>Bacteria</taxon>
        <taxon>Pseudomonadati</taxon>
        <taxon>Pseudomonadota</taxon>
        <taxon>Betaproteobacteria</taxon>
        <taxon>Neisseriales</taxon>
        <taxon>Chromobacteriaceae</taxon>
        <taxon>Chromobacterium</taxon>
    </lineage>
</organism>
<keyword evidence="2" id="KW-1185">Reference proteome</keyword>
<comment type="caution">
    <text evidence="1">The sequence shown here is derived from an EMBL/GenBank/DDBJ whole genome shotgun (WGS) entry which is preliminary data.</text>
</comment>
<evidence type="ECO:0000313" key="1">
    <source>
        <dbReference type="EMBL" id="NHR04377.1"/>
    </source>
</evidence>